<evidence type="ECO:0000313" key="1">
    <source>
        <dbReference type="EMBL" id="NDV29065.1"/>
    </source>
</evidence>
<protein>
    <submittedName>
        <fullName evidence="1">Uncharacterized protein</fullName>
    </submittedName>
</protein>
<dbReference type="EMBL" id="GIBP01000096">
    <property type="protein sequence ID" value="NDV29065.1"/>
    <property type="molecule type" value="Transcribed_RNA"/>
</dbReference>
<organism evidence="1">
    <name type="scientific">Arcella intermedia</name>
    <dbReference type="NCBI Taxonomy" id="1963864"/>
    <lineage>
        <taxon>Eukaryota</taxon>
        <taxon>Amoebozoa</taxon>
        <taxon>Tubulinea</taxon>
        <taxon>Elardia</taxon>
        <taxon>Arcellinida</taxon>
        <taxon>Sphaerothecina</taxon>
        <taxon>Arcellidae</taxon>
        <taxon>Arcella</taxon>
    </lineage>
</organism>
<name>A0A6B2KWR9_9EUKA</name>
<sequence length="1310" mass="146076">MMTFNPLLKTREEVEGFLKGCSPGTGHSFLKTILLWDGQAIQEIDISALPASYFLSNVSLGNIEGTIDQYLNKYTQLASVKDYTIQFLSPGEIVTIQNDPSQLSSFVVTNKVGTYFDYVAYMKDQNTLTTLTYSSRNVGGLVHSGDIGGLLHTMSIPNAPNTKFLLGAIGYQKTPLVNFVNQVPVVFLVKHSTQTIYMVPCPLDEATIRKATLSGLVVGKVENNVITYVVLTVPVTVDGVNTGDLSTPTSEAVDEAFKQAEIILSTRVNQNQVKPTTESATPQPTVQQVVKTSESEYLKVIQFVEDSLDPAHFLAQVPTNLFVGFGTGLTFTTSFKVEPPAPVNLPCIFGNCENVSALALSTQPKGTCPASNLNTWHDILNHTKVIIVHCSPTNWLDTVVTSCLYSANAIFVVHANVASKADVEDKTKLEEVLNSVGTNSLTLAGPNSIVLVEILGELYFYRGVRWAGLLDKIPEFAGNMTNWFSTISAWVEKAHTPLWPTVVPKSVGLVYWKGEMKQIESIINVISEMGLLEIRENEDDIVDFLTQVTVILDPENIAKAIPIIDGALIKLIDNETKEIRSEMRKEMQIHNEKNIPEGTKEFEEEEARFNEVLAKLSYQLKTTQTKAKKKISKVSHMIATMVSVKGTSSRHQDLKRRLRRAAILSNVEKANSLTQEEKCAIVSKYCSKWGVLLCNVDASLLPNALDQVGKKAFFSWLRDEPNALSLGSLHSQKTLDGFTLGLLLTSSDKNNCLQGTDSSLVLSTVKDKASIPLCLCDSHIELKDPSTVNWPEESNKEMVAMFRILIRGAFCNADIAKPYKIDPGSMDIGILLAHLILCTMENFTQHVVGLPQPQDRGTPLCQIMRGLYGQLLTVLASGTTPISFTYQYVMRKPTGMKVPEPEEWSMFLRMIKMFPYTGWSMRHLLDNLKTFIVRYVRRTLTDPVTLPLKEAVNIFKKESANEKKSLMNESLVWTSVAANFIHDMLKNKELLHYGNAKNVPDEARKSLPAKSLLIIKRLLDTEASSPCACGSGKVFVKYFKLLVQGTVCGISDHVLLTLVNVITRRSAIFKDVKKGILDALVANDMGKYEEHLNTLNAICNQLTTGLDIPKMKIQNKKGIFNKDINSMKSDAEIKRTPWSIIGDNTEKIEALKKTIFGDLEIIVPTNIAPNQVKEPAKEEKQIQLKQNELIEMFGEIPKSDKVISVIKQLENASSITNYIKSKIPLVEFQKFLSFCGVSESQEETVEMIAQMIERYFKEWKKDAMEVEESLKKEMKVKQTIAEPTRKLLQVEEEDSDNDFSYFDFENPNKN</sequence>
<reference evidence="1" key="1">
    <citation type="journal article" date="2020" name="J. Eukaryot. Microbiol.">
        <title>De novo Sequencing, Assembly and Annotation of the Transcriptome for the Free-Living Testate Amoeba Arcella intermedia.</title>
        <authorList>
            <person name="Ribeiro G.M."/>
            <person name="Porfirio-Sousa A.L."/>
            <person name="Maurer-Alcala X.X."/>
            <person name="Katz L.A."/>
            <person name="Lahr D.J.G."/>
        </authorList>
    </citation>
    <scope>NUCLEOTIDE SEQUENCE</scope>
</reference>
<proteinExistence type="predicted"/>
<accession>A0A6B2KWR9</accession>